<evidence type="ECO:0000313" key="3">
    <source>
        <dbReference type="WBParaSite" id="Pan_g19274.t1"/>
    </source>
</evidence>
<feature type="compositionally biased region" description="Pro residues" evidence="1">
    <location>
        <begin position="392"/>
        <end position="411"/>
    </location>
</feature>
<feature type="compositionally biased region" description="Polar residues" evidence="1">
    <location>
        <begin position="416"/>
        <end position="442"/>
    </location>
</feature>
<feature type="compositionally biased region" description="Low complexity" evidence="1">
    <location>
        <begin position="209"/>
        <end position="221"/>
    </location>
</feature>
<feature type="region of interest" description="Disordered" evidence="1">
    <location>
        <begin position="689"/>
        <end position="733"/>
    </location>
</feature>
<feature type="compositionally biased region" description="Low complexity" evidence="1">
    <location>
        <begin position="831"/>
        <end position="848"/>
    </location>
</feature>
<reference evidence="3" key="2">
    <citation type="submission" date="2020-10" db="UniProtKB">
        <authorList>
            <consortium name="WormBaseParasite"/>
        </authorList>
    </citation>
    <scope>IDENTIFICATION</scope>
</reference>
<dbReference type="AlphaFoldDB" id="A0A7E4VDV8"/>
<feature type="compositionally biased region" description="Polar residues" evidence="1">
    <location>
        <begin position="653"/>
        <end position="664"/>
    </location>
</feature>
<feature type="compositionally biased region" description="Basic and acidic residues" evidence="1">
    <location>
        <begin position="553"/>
        <end position="562"/>
    </location>
</feature>
<sequence length="992" mass="110342">MVRSKDPRQLAGARYQPTTPKEQPYGASVITVNVDKPVGAAIRRGYQREEVQAVRRHQPSLAPSHSPSSNDEDDFNNYDYEMVDGRDHQAYPRLDFGNGHQRPFPNHQNGNHHPLPSAQRSPKYENCYKQPTSAMDSDFDDEVTLEESRTSHLPAHAKQNQQIQPNTRLNAVKNANNGHPSPPAKTGSKIGAVGGSFRTALSNHPLVKQQQRLQQQQNSVQSTPIPPPPPPPPPQGMNICVSKDSNRQMAGNQYDGNGGYGRNAFVNSRREVFEESNERYGRGCEQEPSESLDLPTPKSSNGSKTIQIFADKSPAPAPEAARAWEPLKHTPTGHRNGDSGNVNKVRSVVNKLNKDPIPKGGKDSMRSVINVGKQQLASGNDNVIFKSASTPPMKPLPPATLEIPPPPPLPPVMGLNNGSYSKQKTSKPSLTSLATDDVSFTDSLPPPPKQLQKASDGPKAPNSDDPLSDEADLLLSFFKSNWQLVDYLQIKMPRGIIDRMNRLPRKVVFLKDASDLAKLRKTLRRPPAKRIRGARRTTNTRFNLHRRVLDRVSSMREEDLKDMVSQQSTLQRRAPSPSERERRERQHEPEIVDDDVTYAPHAQIRGHQQLQQQLSQQSQLQQLHQHQDERVYQRTGRQESFGRRTPPPLMDSISESMHQPYSQRDANDEKWSAAYQNSKKNHRFVKKSAAGIITKRQSTSPTPLYASGKQPAPPPPGKQHQVQQEQPSQRTESRIAAEIANLREREDELRRDRAAMGLPVSVDDIVSGGGGHWKHDPRMIPLRETRSFNHLKINVENENQASRNWPPLQNGGHYGMTKSESFHQLHHQYMAGPPSHAPNNAPNSGNNPQKYLRRANGPPSGSLNGYDAAHSSSCWIPADSKPYRWRSVAATLVSRRARSTTPRPMSVPPASTIALSSPVFINTAIGPNKGSSGIYGVTGSDRRPRSSNATGSSPYATLRMFAKYPLRAKLFSWPKRLRATPILNGRSSAMGL</sequence>
<feature type="compositionally biased region" description="Basic and acidic residues" evidence="1">
    <location>
        <begin position="274"/>
        <end position="285"/>
    </location>
</feature>
<dbReference type="WBParaSite" id="Pan_g19274.t1">
    <property type="protein sequence ID" value="Pan_g19274.t1"/>
    <property type="gene ID" value="Pan_g19274"/>
</dbReference>
<feature type="compositionally biased region" description="Low complexity" evidence="1">
    <location>
        <begin position="608"/>
        <end position="624"/>
    </location>
</feature>
<feature type="region of interest" description="Disordered" evidence="1">
    <location>
        <begin position="553"/>
        <end position="595"/>
    </location>
</feature>
<feature type="region of interest" description="Disordered" evidence="1">
    <location>
        <begin position="274"/>
        <end position="304"/>
    </location>
</feature>
<feature type="region of interest" description="Disordered" evidence="1">
    <location>
        <begin position="380"/>
        <end position="467"/>
    </location>
</feature>
<name>A0A7E4VDV8_PANRE</name>
<feature type="region of interest" description="Disordered" evidence="1">
    <location>
        <begin position="931"/>
        <end position="952"/>
    </location>
</feature>
<feature type="region of interest" description="Disordered" evidence="1">
    <location>
        <begin position="1"/>
        <end position="27"/>
    </location>
</feature>
<feature type="compositionally biased region" description="Basic and acidic residues" evidence="1">
    <location>
        <begin position="625"/>
        <end position="642"/>
    </location>
</feature>
<feature type="region of interest" description="Disordered" evidence="1">
    <location>
        <begin position="41"/>
        <end position="241"/>
    </location>
</feature>
<feature type="compositionally biased region" description="Basic and acidic residues" evidence="1">
    <location>
        <begin position="578"/>
        <end position="590"/>
    </location>
</feature>
<feature type="compositionally biased region" description="Pro residues" evidence="1">
    <location>
        <begin position="224"/>
        <end position="235"/>
    </location>
</feature>
<proteinExistence type="predicted"/>
<feature type="compositionally biased region" description="Polar residues" evidence="1">
    <location>
        <begin position="720"/>
        <end position="730"/>
    </location>
</feature>
<keyword evidence="2" id="KW-1185">Reference proteome</keyword>
<organism evidence="2 3">
    <name type="scientific">Panagrellus redivivus</name>
    <name type="common">Microworm</name>
    <dbReference type="NCBI Taxonomy" id="6233"/>
    <lineage>
        <taxon>Eukaryota</taxon>
        <taxon>Metazoa</taxon>
        <taxon>Ecdysozoa</taxon>
        <taxon>Nematoda</taxon>
        <taxon>Chromadorea</taxon>
        <taxon>Rhabditida</taxon>
        <taxon>Tylenchina</taxon>
        <taxon>Panagrolaimomorpha</taxon>
        <taxon>Panagrolaimoidea</taxon>
        <taxon>Panagrolaimidae</taxon>
        <taxon>Panagrellus</taxon>
    </lineage>
</organism>
<dbReference type="Proteomes" id="UP000492821">
    <property type="component" value="Unassembled WGS sequence"/>
</dbReference>
<protein>
    <submittedName>
        <fullName evidence="3">Trithorax group protein osa</fullName>
    </submittedName>
</protein>
<accession>A0A7E4VDV8</accession>
<reference evidence="2" key="1">
    <citation type="journal article" date="2013" name="Genetics">
        <title>The draft genome and transcriptome of Panagrellus redivivus are shaped by the harsh demands of a free-living lifestyle.</title>
        <authorList>
            <person name="Srinivasan J."/>
            <person name="Dillman A.R."/>
            <person name="Macchietto M.G."/>
            <person name="Heikkinen L."/>
            <person name="Lakso M."/>
            <person name="Fracchia K.M."/>
            <person name="Antoshechkin I."/>
            <person name="Mortazavi A."/>
            <person name="Wong G."/>
            <person name="Sternberg P.W."/>
        </authorList>
    </citation>
    <scope>NUCLEOTIDE SEQUENCE [LARGE SCALE GENOMIC DNA]</scope>
    <source>
        <strain evidence="2">MT8872</strain>
    </source>
</reference>
<evidence type="ECO:0000256" key="1">
    <source>
        <dbReference type="SAM" id="MobiDB-lite"/>
    </source>
</evidence>
<feature type="compositionally biased region" description="Polar residues" evidence="1">
    <location>
        <begin position="158"/>
        <end position="179"/>
    </location>
</feature>
<evidence type="ECO:0000313" key="2">
    <source>
        <dbReference type="Proteomes" id="UP000492821"/>
    </source>
</evidence>
<feature type="region of interest" description="Disordered" evidence="1">
    <location>
        <begin position="608"/>
        <end position="668"/>
    </location>
</feature>
<feature type="region of interest" description="Disordered" evidence="1">
    <location>
        <begin position="829"/>
        <end position="864"/>
    </location>
</feature>